<dbReference type="CDD" id="cd01650">
    <property type="entry name" value="RT_nLTR_like"/>
    <property type="match status" value="1"/>
</dbReference>
<dbReference type="PROSITE" id="PS50878">
    <property type="entry name" value="RT_POL"/>
    <property type="match status" value="1"/>
</dbReference>
<gene>
    <name evidence="2" type="ORF">FSP39_022531</name>
</gene>
<dbReference type="InterPro" id="IPR043502">
    <property type="entry name" value="DNA/RNA_pol_sf"/>
</dbReference>
<name>A0AA88XJW9_PINIB</name>
<comment type="caution">
    <text evidence="2">The sequence shown here is derived from an EMBL/GenBank/DDBJ whole genome shotgun (WGS) entry which is preliminary data.</text>
</comment>
<organism evidence="2 3">
    <name type="scientific">Pinctada imbricata</name>
    <name type="common">Atlantic pearl-oyster</name>
    <name type="synonym">Pinctada martensii</name>
    <dbReference type="NCBI Taxonomy" id="66713"/>
    <lineage>
        <taxon>Eukaryota</taxon>
        <taxon>Metazoa</taxon>
        <taxon>Spiralia</taxon>
        <taxon>Lophotrochozoa</taxon>
        <taxon>Mollusca</taxon>
        <taxon>Bivalvia</taxon>
        <taxon>Autobranchia</taxon>
        <taxon>Pteriomorphia</taxon>
        <taxon>Pterioida</taxon>
        <taxon>Pterioidea</taxon>
        <taxon>Pteriidae</taxon>
        <taxon>Pinctada</taxon>
    </lineage>
</organism>
<dbReference type="Proteomes" id="UP001186944">
    <property type="component" value="Unassembled WGS sequence"/>
</dbReference>
<dbReference type="Pfam" id="PF00078">
    <property type="entry name" value="RVT_1"/>
    <property type="match status" value="1"/>
</dbReference>
<reference evidence="2" key="1">
    <citation type="submission" date="2019-08" db="EMBL/GenBank/DDBJ databases">
        <title>The improved chromosome-level genome for the pearl oyster Pinctada fucata martensii using PacBio sequencing and Hi-C.</title>
        <authorList>
            <person name="Zheng Z."/>
        </authorList>
    </citation>
    <scope>NUCLEOTIDE SEQUENCE</scope>
    <source>
        <strain evidence="2">ZZ-2019</strain>
        <tissue evidence="2">Adductor muscle</tissue>
    </source>
</reference>
<dbReference type="SUPFAM" id="SSF56672">
    <property type="entry name" value="DNA/RNA polymerases"/>
    <property type="match status" value="1"/>
</dbReference>
<proteinExistence type="predicted"/>
<evidence type="ECO:0000259" key="1">
    <source>
        <dbReference type="PROSITE" id="PS50878"/>
    </source>
</evidence>
<dbReference type="PANTHER" id="PTHR33332">
    <property type="entry name" value="REVERSE TRANSCRIPTASE DOMAIN-CONTAINING PROTEIN"/>
    <property type="match status" value="1"/>
</dbReference>
<keyword evidence="3" id="KW-1185">Reference proteome</keyword>
<protein>
    <recommendedName>
        <fullName evidence="1">Reverse transcriptase domain-containing protein</fullName>
    </recommendedName>
</protein>
<evidence type="ECO:0000313" key="2">
    <source>
        <dbReference type="EMBL" id="KAK3086726.1"/>
    </source>
</evidence>
<dbReference type="EMBL" id="VSWD01000012">
    <property type="protein sequence ID" value="KAK3086726.1"/>
    <property type="molecule type" value="Genomic_DNA"/>
</dbReference>
<dbReference type="AlphaFoldDB" id="A0AA88XJW9"/>
<evidence type="ECO:0000313" key="3">
    <source>
        <dbReference type="Proteomes" id="UP001186944"/>
    </source>
</evidence>
<sequence length="294" mass="33628">MLGKLRQDKSPGLDCLHPMFLKELSKEIAIPLQIIFNKSLQEKEVPSDWRKAKVSAFFKKGEKSLAGNYRPVSLTSVVCKVMETFVRDHIVDYMSLNQLFTKKQYGFMSGRSTALQLLSVLEKWTNALDEGNPIDCIYMDFQKAFDTVPHRRLISKLKSYGIDENLITWISSFLSNRLQHVSINGESSDWMDVTSGIPQGSVLGPILFVLYINDLPDEVNSEVYLFADDTKIFKVIGNDTDSETLQRDLDTLTQWSNTWLLKFHPSKCKHLHVSRKGEIHRNTLLLVRKPTGPM</sequence>
<feature type="domain" description="Reverse transcriptase" evidence="1">
    <location>
        <begin position="38"/>
        <end position="294"/>
    </location>
</feature>
<dbReference type="InterPro" id="IPR000477">
    <property type="entry name" value="RT_dom"/>
</dbReference>
<accession>A0AA88XJW9</accession>